<protein>
    <submittedName>
        <fullName evidence="2">Uncharacterized protein</fullName>
    </submittedName>
</protein>
<feature type="signal peptide" evidence="1">
    <location>
        <begin position="1"/>
        <end position="21"/>
    </location>
</feature>
<proteinExistence type="predicted"/>
<evidence type="ECO:0000313" key="3">
    <source>
        <dbReference type="Proteomes" id="UP000183567"/>
    </source>
</evidence>
<dbReference type="AlphaFoldDB" id="A0A1J8RC32"/>
<feature type="chain" id="PRO_5013018257" evidence="1">
    <location>
        <begin position="22"/>
        <end position="51"/>
    </location>
</feature>
<keyword evidence="3" id="KW-1185">Reference proteome</keyword>
<evidence type="ECO:0000256" key="1">
    <source>
        <dbReference type="SAM" id="SignalP"/>
    </source>
</evidence>
<keyword evidence="1" id="KW-0732">Signal</keyword>
<name>A0A1J8RC32_9AGAM</name>
<evidence type="ECO:0000313" key="2">
    <source>
        <dbReference type="EMBL" id="OJA21452.1"/>
    </source>
</evidence>
<dbReference type="Proteomes" id="UP000183567">
    <property type="component" value="Unassembled WGS sequence"/>
</dbReference>
<organism evidence="2 3">
    <name type="scientific">Rhizopogon vesiculosus</name>
    <dbReference type="NCBI Taxonomy" id="180088"/>
    <lineage>
        <taxon>Eukaryota</taxon>
        <taxon>Fungi</taxon>
        <taxon>Dikarya</taxon>
        <taxon>Basidiomycota</taxon>
        <taxon>Agaricomycotina</taxon>
        <taxon>Agaricomycetes</taxon>
        <taxon>Agaricomycetidae</taxon>
        <taxon>Boletales</taxon>
        <taxon>Suillineae</taxon>
        <taxon>Rhizopogonaceae</taxon>
        <taxon>Rhizopogon</taxon>
    </lineage>
</organism>
<accession>A0A1J8RC32</accession>
<sequence>MNASVFLSLLLARVAFMKASSTDVEELETVGAMQPVRSWTSIFKSISASRY</sequence>
<comment type="caution">
    <text evidence="2">The sequence shown here is derived from an EMBL/GenBank/DDBJ whole genome shotgun (WGS) entry which is preliminary data.</text>
</comment>
<dbReference type="EMBL" id="LVVM01000127">
    <property type="protein sequence ID" value="OJA21452.1"/>
    <property type="molecule type" value="Genomic_DNA"/>
</dbReference>
<gene>
    <name evidence="2" type="ORF">AZE42_13655</name>
</gene>
<reference evidence="2 3" key="1">
    <citation type="submission" date="2016-03" db="EMBL/GenBank/DDBJ databases">
        <title>Comparative genomics of the ectomycorrhizal sister species Rhizopogon vinicolor and Rhizopogon vesiculosus (Basidiomycota: Boletales) reveals a divergence of the mating type B locus.</title>
        <authorList>
            <person name="Mujic A.B."/>
            <person name="Kuo A."/>
            <person name="Tritt A."/>
            <person name="Lipzen A."/>
            <person name="Chen C."/>
            <person name="Johnson J."/>
            <person name="Sharma A."/>
            <person name="Barry K."/>
            <person name="Grigoriev I.V."/>
            <person name="Spatafora J.W."/>
        </authorList>
    </citation>
    <scope>NUCLEOTIDE SEQUENCE [LARGE SCALE GENOMIC DNA]</scope>
    <source>
        <strain evidence="2 3">AM-OR11-056</strain>
    </source>
</reference>